<dbReference type="InterPro" id="IPR005841">
    <property type="entry name" value="Alpha-D-phosphohexomutase_SF"/>
</dbReference>
<dbReference type="PANTHER" id="PTHR45745:SF1">
    <property type="entry name" value="PHOSPHOGLUCOMUTASE 2B-RELATED"/>
    <property type="match status" value="1"/>
</dbReference>
<dbReference type="InterPro" id="IPR016066">
    <property type="entry name" value="A-D-PHexomutase_CS"/>
</dbReference>
<dbReference type="GO" id="GO:0006006">
    <property type="term" value="P:glucose metabolic process"/>
    <property type="evidence" value="ECO:0007669"/>
    <property type="project" value="UniProtKB-KW"/>
</dbReference>
<dbReference type="AlphaFoldDB" id="A0AAE1FL47"/>
<keyword evidence="7" id="KW-0479">Metal-binding</keyword>
<evidence type="ECO:0000259" key="11">
    <source>
        <dbReference type="Pfam" id="PF02878"/>
    </source>
</evidence>
<dbReference type="SUPFAM" id="SSF53738">
    <property type="entry name" value="Phosphoglucomutase, first 3 domains"/>
    <property type="match status" value="3"/>
</dbReference>
<feature type="domain" description="Alpha-D-phosphohexomutase alpha/beta/alpha" evidence="12">
    <location>
        <begin position="222"/>
        <end position="326"/>
    </location>
</feature>
<dbReference type="GO" id="GO:0008973">
    <property type="term" value="F:phosphopentomutase activity"/>
    <property type="evidence" value="ECO:0007669"/>
    <property type="project" value="TreeGrafter"/>
</dbReference>
<evidence type="ECO:0000256" key="5">
    <source>
        <dbReference type="ARBA" id="ARBA00022526"/>
    </source>
</evidence>
<evidence type="ECO:0000256" key="1">
    <source>
        <dbReference type="ARBA" id="ARBA00001946"/>
    </source>
</evidence>
<sequence length="606" mass="67447">MVNVDVNTGNPTLDKKVLEWFQWDKNESTMEELKGLLKKGNVSLLEKLLLNRLLFGTAGLRGRMGTGYAQMNDLVIIQTSQGLGKYLTTVNPEAKQQGIVIGHDSRHNSHRFARLAAAAFLKAGVPVYLFGRIVPTPFVPYTVLQLGAAAGVMVTASHNPKEDNGYKVYWNNGAQIIPPHDTGIQKSIEEQLEPWGTEAWGVERVASDPRVSDPLKEMSSRYFSYLATSMLDREANQASPLTFTVTAMHGVSHSYMVEAFQACNFKPLVPVKEQMEPDPEFPTVRFPNPEEGKSALDLSFKTADAHKSTVILANDPDADRLAVAEKQPSGKWKVFTGNEEGALLGWWAWYRSRQLSPAPDPSDCYMVASTVSSKILRAIAEKEGFNFIETLTGFKWMGNVSHDMLQKGKTVLFAFEEAIGFMNGSEVLDKDGVSAAMRVAEMATLLAKQNMTLNDKLQDIYKTYGYHVNNNSYYICHDQAVISRMFERMRNFNGSNTYPETVGGSKFQVKSVRDLTTGYDSSQPDKRAVLPFSMSSQMITFTFTNGCVLTLRTSGTEPKIKYYSEMCASPDQQDWGALEAESAQLVQCVVQELMQPKQNALIPRCD</sequence>
<reference evidence="14" key="1">
    <citation type="submission" date="2023-10" db="EMBL/GenBank/DDBJ databases">
        <title>Genome assemblies of two species of porcelain crab, Petrolisthes cinctipes and Petrolisthes manimaculis (Anomura: Porcellanidae).</title>
        <authorList>
            <person name="Angst P."/>
        </authorList>
    </citation>
    <scope>NUCLEOTIDE SEQUENCE</scope>
    <source>
        <strain evidence="14">PB745_01</strain>
        <tissue evidence="14">Gill</tissue>
    </source>
</reference>
<evidence type="ECO:0000256" key="2">
    <source>
        <dbReference type="ARBA" id="ARBA00004496"/>
    </source>
</evidence>
<evidence type="ECO:0000313" key="15">
    <source>
        <dbReference type="Proteomes" id="UP001286313"/>
    </source>
</evidence>
<comment type="similarity">
    <text evidence="3">Belongs to the phosphohexose mutase family.</text>
</comment>
<evidence type="ECO:0000256" key="9">
    <source>
        <dbReference type="ARBA" id="ARBA00023235"/>
    </source>
</evidence>
<comment type="cofactor">
    <cofactor evidence="1">
        <name>Mg(2+)</name>
        <dbReference type="ChEBI" id="CHEBI:18420"/>
    </cofactor>
</comment>
<keyword evidence="6" id="KW-0597">Phosphoprotein</keyword>
<protein>
    <recommendedName>
        <fullName evidence="16">Phosphoglucomutase-2</fullName>
    </recommendedName>
</protein>
<feature type="domain" description="Alpha-D-phosphohexomutase alpha/beta/alpha" evidence="11">
    <location>
        <begin position="53"/>
        <end position="191"/>
    </location>
</feature>
<comment type="caution">
    <text evidence="14">The sequence shown here is derived from an EMBL/GenBank/DDBJ whole genome shotgun (WGS) entry which is preliminary data.</text>
</comment>
<evidence type="ECO:0000259" key="12">
    <source>
        <dbReference type="Pfam" id="PF02879"/>
    </source>
</evidence>
<dbReference type="InterPro" id="IPR036900">
    <property type="entry name" value="A-D-PHexomutase_C_sf"/>
</dbReference>
<evidence type="ECO:0000256" key="4">
    <source>
        <dbReference type="ARBA" id="ARBA00022490"/>
    </source>
</evidence>
<dbReference type="PRINTS" id="PR00509">
    <property type="entry name" value="PGMPMM"/>
</dbReference>
<dbReference type="GO" id="GO:0005737">
    <property type="term" value="C:cytoplasm"/>
    <property type="evidence" value="ECO:0007669"/>
    <property type="project" value="UniProtKB-SubCell"/>
</dbReference>
<keyword evidence="5" id="KW-0313">Glucose metabolism</keyword>
<dbReference type="PANTHER" id="PTHR45745">
    <property type="entry name" value="PHOSPHOMANNOMUTASE 45A"/>
    <property type="match status" value="1"/>
</dbReference>
<keyword evidence="8" id="KW-0460">Magnesium</keyword>
<dbReference type="InterPro" id="IPR016055">
    <property type="entry name" value="A-D-PHexomutase_a/b/a-I/II/III"/>
</dbReference>
<keyword evidence="4" id="KW-0963">Cytoplasm</keyword>
<evidence type="ECO:0000256" key="8">
    <source>
        <dbReference type="ARBA" id="ARBA00022842"/>
    </source>
</evidence>
<dbReference type="Pfam" id="PF02879">
    <property type="entry name" value="PGM_PMM_II"/>
    <property type="match status" value="1"/>
</dbReference>
<name>A0AAE1FL47_PETCI</name>
<dbReference type="Proteomes" id="UP001286313">
    <property type="component" value="Unassembled WGS sequence"/>
</dbReference>
<proteinExistence type="inferred from homology"/>
<dbReference type="Pfam" id="PF02880">
    <property type="entry name" value="PGM_PMM_III"/>
    <property type="match status" value="1"/>
</dbReference>
<dbReference type="Gene3D" id="3.40.120.10">
    <property type="entry name" value="Alpha-D-Glucose-1,6-Bisphosphate, subunit A, domain 3"/>
    <property type="match status" value="3"/>
</dbReference>
<evidence type="ECO:0000256" key="6">
    <source>
        <dbReference type="ARBA" id="ARBA00022553"/>
    </source>
</evidence>
<dbReference type="CDD" id="cd05799">
    <property type="entry name" value="PGM2"/>
    <property type="match status" value="1"/>
</dbReference>
<dbReference type="GO" id="GO:0000287">
    <property type="term" value="F:magnesium ion binding"/>
    <property type="evidence" value="ECO:0007669"/>
    <property type="project" value="InterPro"/>
</dbReference>
<evidence type="ECO:0000256" key="3">
    <source>
        <dbReference type="ARBA" id="ARBA00010231"/>
    </source>
</evidence>
<dbReference type="InterPro" id="IPR005846">
    <property type="entry name" value="A-D-PHexomutase_a/b/a-III"/>
</dbReference>
<dbReference type="FunFam" id="3.40.120.10:FF:000035">
    <property type="entry name" value="Pgm3p"/>
    <property type="match status" value="1"/>
</dbReference>
<comment type="subcellular location">
    <subcellularLocation>
        <location evidence="2">Cytoplasm</location>
    </subcellularLocation>
</comment>
<evidence type="ECO:0000259" key="13">
    <source>
        <dbReference type="Pfam" id="PF02880"/>
    </source>
</evidence>
<evidence type="ECO:0000313" key="14">
    <source>
        <dbReference type="EMBL" id="KAK3876089.1"/>
    </source>
</evidence>
<keyword evidence="9" id="KW-0413">Isomerase</keyword>
<accession>A0AAE1FL47</accession>
<dbReference type="PROSITE" id="PS00710">
    <property type="entry name" value="PGM_PMM"/>
    <property type="match status" value="1"/>
</dbReference>
<gene>
    <name evidence="14" type="ORF">Pcinc_019101</name>
</gene>
<dbReference type="InterPro" id="IPR005844">
    <property type="entry name" value="A-D-PHexomutase_a/b/a-I"/>
</dbReference>
<dbReference type="Pfam" id="PF02878">
    <property type="entry name" value="PGM_PMM_I"/>
    <property type="match status" value="1"/>
</dbReference>
<keyword evidence="15" id="KW-1185">Reference proteome</keyword>
<dbReference type="SUPFAM" id="SSF55957">
    <property type="entry name" value="Phosphoglucomutase, C-terminal domain"/>
    <property type="match status" value="1"/>
</dbReference>
<dbReference type="FunFam" id="3.40.120.10:FF:000017">
    <property type="entry name" value="glucose 1,6-bisphosphate synthase"/>
    <property type="match status" value="1"/>
</dbReference>
<dbReference type="GO" id="GO:0005634">
    <property type="term" value="C:nucleus"/>
    <property type="evidence" value="ECO:0007669"/>
    <property type="project" value="TreeGrafter"/>
</dbReference>
<evidence type="ECO:0000256" key="10">
    <source>
        <dbReference type="ARBA" id="ARBA00023277"/>
    </source>
</evidence>
<keyword evidence="10" id="KW-0119">Carbohydrate metabolism</keyword>
<evidence type="ECO:0000256" key="7">
    <source>
        <dbReference type="ARBA" id="ARBA00022723"/>
    </source>
</evidence>
<dbReference type="EMBL" id="JAWQEG010001874">
    <property type="protein sequence ID" value="KAK3876089.1"/>
    <property type="molecule type" value="Genomic_DNA"/>
</dbReference>
<dbReference type="InterPro" id="IPR005845">
    <property type="entry name" value="A-D-PHexomutase_a/b/a-II"/>
</dbReference>
<organism evidence="14 15">
    <name type="scientific">Petrolisthes cinctipes</name>
    <name type="common">Flat porcelain crab</name>
    <dbReference type="NCBI Taxonomy" id="88211"/>
    <lineage>
        <taxon>Eukaryota</taxon>
        <taxon>Metazoa</taxon>
        <taxon>Ecdysozoa</taxon>
        <taxon>Arthropoda</taxon>
        <taxon>Crustacea</taxon>
        <taxon>Multicrustacea</taxon>
        <taxon>Malacostraca</taxon>
        <taxon>Eumalacostraca</taxon>
        <taxon>Eucarida</taxon>
        <taxon>Decapoda</taxon>
        <taxon>Pleocyemata</taxon>
        <taxon>Anomura</taxon>
        <taxon>Galatheoidea</taxon>
        <taxon>Porcellanidae</taxon>
        <taxon>Petrolisthes</taxon>
    </lineage>
</organism>
<evidence type="ECO:0008006" key="16">
    <source>
        <dbReference type="Google" id="ProtNLM"/>
    </source>
</evidence>
<dbReference type="GO" id="GO:0006166">
    <property type="term" value="P:purine ribonucleoside salvage"/>
    <property type="evidence" value="ECO:0007669"/>
    <property type="project" value="TreeGrafter"/>
</dbReference>
<feature type="domain" description="Alpha-D-phosphohexomutase alpha/beta/alpha" evidence="13">
    <location>
        <begin position="363"/>
        <end position="464"/>
    </location>
</feature>